<evidence type="ECO:0000313" key="2">
    <source>
        <dbReference type="EMBL" id="KAK4028727.1"/>
    </source>
</evidence>
<protein>
    <submittedName>
        <fullName evidence="2">Uncharacterized protein</fullName>
    </submittedName>
</protein>
<evidence type="ECO:0000313" key="3">
    <source>
        <dbReference type="Proteomes" id="UP001234178"/>
    </source>
</evidence>
<name>A0ABR0AUU5_9CRUS</name>
<proteinExistence type="predicted"/>
<evidence type="ECO:0000256" key="1">
    <source>
        <dbReference type="SAM" id="MobiDB-lite"/>
    </source>
</evidence>
<organism evidence="2 3">
    <name type="scientific">Daphnia magna</name>
    <dbReference type="NCBI Taxonomy" id="35525"/>
    <lineage>
        <taxon>Eukaryota</taxon>
        <taxon>Metazoa</taxon>
        <taxon>Ecdysozoa</taxon>
        <taxon>Arthropoda</taxon>
        <taxon>Crustacea</taxon>
        <taxon>Branchiopoda</taxon>
        <taxon>Diplostraca</taxon>
        <taxon>Cladocera</taxon>
        <taxon>Anomopoda</taxon>
        <taxon>Daphniidae</taxon>
        <taxon>Daphnia</taxon>
    </lineage>
</organism>
<comment type="caution">
    <text evidence="2">The sequence shown here is derived from an EMBL/GenBank/DDBJ whole genome shotgun (WGS) entry which is preliminary data.</text>
</comment>
<gene>
    <name evidence="2" type="ORF">OUZ56_021743</name>
</gene>
<reference evidence="2 3" key="1">
    <citation type="journal article" date="2023" name="Nucleic Acids Res.">
        <title>The hologenome of Daphnia magna reveals possible DNA methylation and microbiome-mediated evolution of the host genome.</title>
        <authorList>
            <person name="Chaturvedi A."/>
            <person name="Li X."/>
            <person name="Dhandapani V."/>
            <person name="Marshall H."/>
            <person name="Kissane S."/>
            <person name="Cuenca-Cambronero M."/>
            <person name="Asole G."/>
            <person name="Calvet F."/>
            <person name="Ruiz-Romero M."/>
            <person name="Marangio P."/>
            <person name="Guigo R."/>
            <person name="Rago D."/>
            <person name="Mirbahai L."/>
            <person name="Eastwood N."/>
            <person name="Colbourne J.K."/>
            <person name="Zhou J."/>
            <person name="Mallon E."/>
            <person name="Orsini L."/>
        </authorList>
    </citation>
    <scope>NUCLEOTIDE SEQUENCE [LARGE SCALE GENOMIC DNA]</scope>
    <source>
        <strain evidence="2">LRV0_1</strain>
    </source>
</reference>
<dbReference type="EMBL" id="JAOYFB010000039">
    <property type="protein sequence ID" value="KAK4028727.1"/>
    <property type="molecule type" value="Genomic_DNA"/>
</dbReference>
<accession>A0ABR0AUU5</accession>
<feature type="region of interest" description="Disordered" evidence="1">
    <location>
        <begin position="49"/>
        <end position="68"/>
    </location>
</feature>
<keyword evidence="3" id="KW-1185">Reference proteome</keyword>
<sequence length="87" mass="9438">MPHSGMQFSDEDLGCHVSYTTCLDVVVGPTLFNTDLSFFRTIQITSDTKSAPIGSSRGSSPTPKKPIGGLLRQLGESDSMFLITWNL</sequence>
<dbReference type="Proteomes" id="UP001234178">
    <property type="component" value="Unassembled WGS sequence"/>
</dbReference>